<protein>
    <submittedName>
        <fullName evidence="1">Uncharacterized protein</fullName>
    </submittedName>
</protein>
<evidence type="ECO:0000313" key="1">
    <source>
        <dbReference type="EMBL" id="KAK7364748.1"/>
    </source>
</evidence>
<keyword evidence="2" id="KW-1185">Reference proteome</keyword>
<dbReference type="EMBL" id="JAYMYR010000005">
    <property type="protein sequence ID" value="KAK7364748.1"/>
    <property type="molecule type" value="Genomic_DNA"/>
</dbReference>
<organism evidence="1 2">
    <name type="scientific">Phaseolus coccineus</name>
    <name type="common">Scarlet runner bean</name>
    <name type="synonym">Phaseolus multiflorus</name>
    <dbReference type="NCBI Taxonomy" id="3886"/>
    <lineage>
        <taxon>Eukaryota</taxon>
        <taxon>Viridiplantae</taxon>
        <taxon>Streptophyta</taxon>
        <taxon>Embryophyta</taxon>
        <taxon>Tracheophyta</taxon>
        <taxon>Spermatophyta</taxon>
        <taxon>Magnoliopsida</taxon>
        <taxon>eudicotyledons</taxon>
        <taxon>Gunneridae</taxon>
        <taxon>Pentapetalae</taxon>
        <taxon>rosids</taxon>
        <taxon>fabids</taxon>
        <taxon>Fabales</taxon>
        <taxon>Fabaceae</taxon>
        <taxon>Papilionoideae</taxon>
        <taxon>50 kb inversion clade</taxon>
        <taxon>NPAAA clade</taxon>
        <taxon>indigoferoid/millettioid clade</taxon>
        <taxon>Phaseoleae</taxon>
        <taxon>Phaseolus</taxon>
    </lineage>
</organism>
<accession>A0AAN9N7K5</accession>
<name>A0AAN9N7K5_PHACN</name>
<gene>
    <name evidence="1" type="ORF">VNO80_13490</name>
</gene>
<reference evidence="1 2" key="1">
    <citation type="submission" date="2024-01" db="EMBL/GenBank/DDBJ databases">
        <title>The genomes of 5 underutilized Papilionoideae crops provide insights into root nodulation and disease resistanc.</title>
        <authorList>
            <person name="Jiang F."/>
        </authorList>
    </citation>
    <scope>NUCLEOTIDE SEQUENCE [LARGE SCALE GENOMIC DNA]</scope>
    <source>
        <strain evidence="1">JINMINGXINNONG_FW02</strain>
        <tissue evidence="1">Leaves</tissue>
    </source>
</reference>
<proteinExistence type="predicted"/>
<sequence>MLDSGWYVDQSLHEFLQNDVFLLNSLDSSSSSSLWQQHHMVLQKPSFSSFFEANENGFLDGGFDFGAESCFLAGFSGNVPSLNAKFAESRLGCKLPLEERRDWATLWSLYELSPPTLYRKRMERWWEAGN</sequence>
<evidence type="ECO:0000313" key="2">
    <source>
        <dbReference type="Proteomes" id="UP001374584"/>
    </source>
</evidence>
<comment type="caution">
    <text evidence="1">The sequence shown here is derived from an EMBL/GenBank/DDBJ whole genome shotgun (WGS) entry which is preliminary data.</text>
</comment>
<dbReference type="Proteomes" id="UP001374584">
    <property type="component" value="Unassembled WGS sequence"/>
</dbReference>
<dbReference type="AlphaFoldDB" id="A0AAN9N7K5"/>